<evidence type="ECO:0000313" key="8">
    <source>
        <dbReference type="EMBL" id="MUH35389.1"/>
    </source>
</evidence>
<protein>
    <submittedName>
        <fullName evidence="8">NAD(P)H-dependent oxidoreductase</fullName>
    </submittedName>
</protein>
<evidence type="ECO:0000256" key="2">
    <source>
        <dbReference type="ARBA" id="ARBA00007118"/>
    </source>
</evidence>
<evidence type="ECO:0000256" key="1">
    <source>
        <dbReference type="ARBA" id="ARBA00001917"/>
    </source>
</evidence>
<keyword evidence="3" id="KW-0285">Flavoprotein</keyword>
<dbReference type="OrthoDB" id="9809288at2"/>
<comment type="cofactor">
    <cofactor evidence="1">
        <name>FMN</name>
        <dbReference type="ChEBI" id="CHEBI:58210"/>
    </cofactor>
</comment>
<dbReference type="PANTHER" id="PTHR43673:SF2">
    <property type="entry name" value="NITROREDUCTASE"/>
    <property type="match status" value="1"/>
</dbReference>
<dbReference type="EMBL" id="RCNR01000008">
    <property type="protein sequence ID" value="MUH35389.1"/>
    <property type="molecule type" value="Genomic_DNA"/>
</dbReference>
<dbReference type="InterPro" id="IPR033878">
    <property type="entry name" value="NfsB-like"/>
</dbReference>
<dbReference type="Gene3D" id="3.40.109.10">
    <property type="entry name" value="NADH Oxidase"/>
    <property type="match status" value="1"/>
</dbReference>
<dbReference type="AlphaFoldDB" id="A0A7X3D0R5"/>
<gene>
    <name evidence="8" type="ORF">D9O36_06020</name>
</gene>
<dbReference type="Pfam" id="PF00881">
    <property type="entry name" value="Nitroreductase"/>
    <property type="match status" value="1"/>
</dbReference>
<dbReference type="GO" id="GO:0016491">
    <property type="term" value="F:oxidoreductase activity"/>
    <property type="evidence" value="ECO:0007669"/>
    <property type="project" value="UniProtKB-KW"/>
</dbReference>
<keyword evidence="4" id="KW-0288">FMN</keyword>
<sequence length="209" mass="23614">MNYIDHLKWRYATKKFDASKKVSPDNLEKIKEAIQLSASSYGLQLYKVLIIEDPSIREQLKTASWGQDQITDASHLIVFCNYTHVEDAHVDYFLHRTASTHNVGLNNLSGYGDFMKGKINEMTALESFHWTARQTYLALGNLLSACAELKIDSCPMEGFEADTYNTILGLAEKGLNAAVVATIGYRSHEDHTQHRPKVRKPFGELFEAV</sequence>
<reference evidence="8 9" key="1">
    <citation type="journal article" date="2019" name="Mar. Drugs">
        <title>Comparative Genomics and CAZyme Genome Repertoires of Marine Zobellia amurskyensis KMM 3526(T) and Zobellia laminariae KMM 3676(T).</title>
        <authorList>
            <person name="Chernysheva N."/>
            <person name="Bystritskaya E."/>
            <person name="Stenkova A."/>
            <person name="Golovkin I."/>
            <person name="Nedashkovskaya O."/>
            <person name="Isaeva M."/>
        </authorList>
    </citation>
    <scope>NUCLEOTIDE SEQUENCE [LARGE SCALE GENOMIC DNA]</scope>
    <source>
        <strain evidence="8 9">KMM 3526</strain>
    </source>
</reference>
<comment type="similarity">
    <text evidence="2">Belongs to the nitroreductase family.</text>
</comment>
<feature type="domain" description="Nitroreductase" evidence="7">
    <location>
        <begin position="7"/>
        <end position="184"/>
    </location>
</feature>
<accession>A0A7X3D0R5</accession>
<dbReference type="RefSeq" id="WP_155599230.1">
    <property type="nucleotide sequence ID" value="NZ_RCNR01000008.1"/>
</dbReference>
<keyword evidence="5" id="KW-0521">NADP</keyword>
<keyword evidence="9" id="KW-1185">Reference proteome</keyword>
<dbReference type="CDD" id="cd02149">
    <property type="entry name" value="NfsB-like"/>
    <property type="match status" value="1"/>
</dbReference>
<evidence type="ECO:0000256" key="6">
    <source>
        <dbReference type="ARBA" id="ARBA00023002"/>
    </source>
</evidence>
<dbReference type="InterPro" id="IPR000415">
    <property type="entry name" value="Nitroreductase-like"/>
</dbReference>
<proteinExistence type="inferred from homology"/>
<evidence type="ECO:0000259" key="7">
    <source>
        <dbReference type="Pfam" id="PF00881"/>
    </source>
</evidence>
<evidence type="ECO:0000256" key="4">
    <source>
        <dbReference type="ARBA" id="ARBA00022643"/>
    </source>
</evidence>
<dbReference type="PANTHER" id="PTHR43673">
    <property type="entry name" value="NAD(P)H NITROREDUCTASE YDGI-RELATED"/>
    <property type="match status" value="1"/>
</dbReference>
<evidence type="ECO:0000256" key="3">
    <source>
        <dbReference type="ARBA" id="ARBA00022630"/>
    </source>
</evidence>
<evidence type="ECO:0000313" key="9">
    <source>
        <dbReference type="Proteomes" id="UP000540519"/>
    </source>
</evidence>
<evidence type="ECO:0000256" key="5">
    <source>
        <dbReference type="ARBA" id="ARBA00022857"/>
    </source>
</evidence>
<dbReference type="SUPFAM" id="SSF55469">
    <property type="entry name" value="FMN-dependent nitroreductase-like"/>
    <property type="match status" value="1"/>
</dbReference>
<keyword evidence="6" id="KW-0560">Oxidoreductase</keyword>
<dbReference type="Proteomes" id="UP000540519">
    <property type="component" value="Unassembled WGS sequence"/>
</dbReference>
<dbReference type="InterPro" id="IPR029479">
    <property type="entry name" value="Nitroreductase"/>
</dbReference>
<comment type="caution">
    <text evidence="8">The sequence shown here is derived from an EMBL/GenBank/DDBJ whole genome shotgun (WGS) entry which is preliminary data.</text>
</comment>
<name>A0A7X3D0R5_9FLAO</name>
<organism evidence="8 9">
    <name type="scientific">Zobellia amurskyensis</name>
    <dbReference type="NCBI Taxonomy" id="248905"/>
    <lineage>
        <taxon>Bacteria</taxon>
        <taxon>Pseudomonadati</taxon>
        <taxon>Bacteroidota</taxon>
        <taxon>Flavobacteriia</taxon>
        <taxon>Flavobacteriales</taxon>
        <taxon>Flavobacteriaceae</taxon>
        <taxon>Zobellia</taxon>
    </lineage>
</organism>